<dbReference type="RefSeq" id="WP_310536822.1">
    <property type="nucleotide sequence ID" value="NZ_BAAAOC010000091.1"/>
</dbReference>
<evidence type="ECO:0000313" key="1">
    <source>
        <dbReference type="EMBL" id="MDR5711439.1"/>
    </source>
</evidence>
<reference evidence="2" key="1">
    <citation type="submission" date="2023-07" db="EMBL/GenBank/DDBJ databases">
        <title>Description of three actinobacteria isolated from air of manufacturing shop in a pharmaceutical factory.</title>
        <authorList>
            <person name="Zhang D.-F."/>
        </authorList>
    </citation>
    <scope>NUCLEOTIDE SEQUENCE [LARGE SCALE GENOMIC DNA]</scope>
    <source>
        <strain evidence="2">CCTCC AB 207010</strain>
    </source>
</reference>
<keyword evidence="2" id="KW-1185">Reference proteome</keyword>
<protein>
    <submittedName>
        <fullName evidence="1">Uncharacterized protein</fullName>
    </submittedName>
</protein>
<accession>A0ABU1FS41</accession>
<name>A0ABU1FS41_9MICC</name>
<gene>
    <name evidence="1" type="ORF">RH857_04740</name>
</gene>
<sequence>MVIHTDRSAAEEQLVAALRAAFDASVMNFGSYNILYAQNLLGGETGGEATGGSEPSAQETVAQAPHLLVGYRRGPLEMVLCPVDLEAALARVHAISAGEGSDQEDVRPSMPVTVNLTNLAAMSADDDVVEITLSTGRKVKLRMCGEVRFDGLSQVRLRQQNDVEDFNDFLDEFFDTVELMGH</sequence>
<evidence type="ECO:0000313" key="2">
    <source>
        <dbReference type="Proteomes" id="UP001260872"/>
    </source>
</evidence>
<proteinExistence type="predicted"/>
<dbReference type="Proteomes" id="UP001260872">
    <property type="component" value="Unassembled WGS sequence"/>
</dbReference>
<organism evidence="1 2">
    <name type="scientific">Nesterenkonia flava</name>
    <dbReference type="NCBI Taxonomy" id="469799"/>
    <lineage>
        <taxon>Bacteria</taxon>
        <taxon>Bacillati</taxon>
        <taxon>Actinomycetota</taxon>
        <taxon>Actinomycetes</taxon>
        <taxon>Micrococcales</taxon>
        <taxon>Micrococcaceae</taxon>
        <taxon>Nesterenkonia</taxon>
    </lineage>
</organism>
<dbReference type="EMBL" id="JAVKGT010000009">
    <property type="protein sequence ID" value="MDR5711439.1"/>
    <property type="molecule type" value="Genomic_DNA"/>
</dbReference>
<comment type="caution">
    <text evidence="1">The sequence shown here is derived from an EMBL/GenBank/DDBJ whole genome shotgun (WGS) entry which is preliminary data.</text>
</comment>